<reference evidence="1" key="1">
    <citation type="submission" date="2020-08" db="EMBL/GenBank/DDBJ databases">
        <title>Multicomponent nature underlies the extraordinary mechanical properties of spider dragline silk.</title>
        <authorList>
            <person name="Kono N."/>
            <person name="Nakamura H."/>
            <person name="Mori M."/>
            <person name="Yoshida Y."/>
            <person name="Ohtoshi R."/>
            <person name="Malay A.D."/>
            <person name="Moran D.A.P."/>
            <person name="Tomita M."/>
            <person name="Numata K."/>
            <person name="Arakawa K."/>
        </authorList>
    </citation>
    <scope>NUCLEOTIDE SEQUENCE</scope>
</reference>
<dbReference type="Proteomes" id="UP000887013">
    <property type="component" value="Unassembled WGS sequence"/>
</dbReference>
<protein>
    <submittedName>
        <fullName evidence="1">Uncharacterized protein</fullName>
    </submittedName>
</protein>
<accession>A0A8X6TAB1</accession>
<dbReference type="AlphaFoldDB" id="A0A8X6TAB1"/>
<evidence type="ECO:0000313" key="2">
    <source>
        <dbReference type="Proteomes" id="UP000887013"/>
    </source>
</evidence>
<proteinExistence type="predicted"/>
<gene>
    <name evidence="1" type="primary">NCL1_37627</name>
    <name evidence="1" type="ORF">NPIL_581171</name>
</gene>
<name>A0A8X6TAB1_NEPPI</name>
<comment type="caution">
    <text evidence="1">The sequence shown here is derived from an EMBL/GenBank/DDBJ whole genome shotgun (WGS) entry which is preliminary data.</text>
</comment>
<dbReference type="OrthoDB" id="10384106at2759"/>
<dbReference type="EMBL" id="BMAW01099930">
    <property type="protein sequence ID" value="GFS92526.1"/>
    <property type="molecule type" value="Genomic_DNA"/>
</dbReference>
<evidence type="ECO:0000313" key="1">
    <source>
        <dbReference type="EMBL" id="GFS92526.1"/>
    </source>
</evidence>
<sequence>MKVATGLNAEDPATIADFATRPMVQNFNVFTWDVMVRVYANVAANYAYSVGKLTSKSAKSLAEKYTNSFMKTAKKYAGKGKPQSKFFGVGNGLINFLKSLQPLTVDKLWKVAVSYESEWLLAAVEVGGSNDIYDKCIKEVNEEK</sequence>
<keyword evidence="2" id="KW-1185">Reference proteome</keyword>
<organism evidence="1 2">
    <name type="scientific">Nephila pilipes</name>
    <name type="common">Giant wood spider</name>
    <name type="synonym">Nephila maculata</name>
    <dbReference type="NCBI Taxonomy" id="299642"/>
    <lineage>
        <taxon>Eukaryota</taxon>
        <taxon>Metazoa</taxon>
        <taxon>Ecdysozoa</taxon>
        <taxon>Arthropoda</taxon>
        <taxon>Chelicerata</taxon>
        <taxon>Arachnida</taxon>
        <taxon>Araneae</taxon>
        <taxon>Araneomorphae</taxon>
        <taxon>Entelegynae</taxon>
        <taxon>Araneoidea</taxon>
        <taxon>Nephilidae</taxon>
        <taxon>Nephila</taxon>
    </lineage>
</organism>